<evidence type="ECO:0000256" key="1">
    <source>
        <dbReference type="SAM" id="MobiDB-lite"/>
    </source>
</evidence>
<reference evidence="2" key="2">
    <citation type="submission" date="2022-06" db="UniProtKB">
        <authorList>
            <consortium name="EnsemblMetazoa"/>
        </authorList>
    </citation>
    <scope>IDENTIFICATION</scope>
    <source>
        <strain evidence="2">PS312</strain>
    </source>
</reference>
<evidence type="ECO:0000313" key="2">
    <source>
        <dbReference type="EnsemblMetazoa" id="PPA42448.1"/>
    </source>
</evidence>
<dbReference type="AlphaFoldDB" id="A0A2A6D2S2"/>
<dbReference type="PROSITE" id="PS00028">
    <property type="entry name" value="ZINC_FINGER_C2H2_1"/>
    <property type="match status" value="1"/>
</dbReference>
<keyword evidence="3" id="KW-1185">Reference proteome</keyword>
<gene>
    <name evidence="2" type="primary">WBGene00280817</name>
</gene>
<feature type="compositionally biased region" description="Low complexity" evidence="1">
    <location>
        <begin position="261"/>
        <end position="275"/>
    </location>
</feature>
<evidence type="ECO:0000313" key="3">
    <source>
        <dbReference type="Proteomes" id="UP000005239"/>
    </source>
</evidence>
<dbReference type="PROSITE" id="PS50157">
    <property type="entry name" value="ZINC_FINGER_C2H2_2"/>
    <property type="match status" value="1"/>
</dbReference>
<dbReference type="Proteomes" id="UP000005239">
    <property type="component" value="Unassembled WGS sequence"/>
</dbReference>
<organism evidence="2 3">
    <name type="scientific">Pristionchus pacificus</name>
    <name type="common">Parasitic nematode worm</name>
    <dbReference type="NCBI Taxonomy" id="54126"/>
    <lineage>
        <taxon>Eukaryota</taxon>
        <taxon>Metazoa</taxon>
        <taxon>Ecdysozoa</taxon>
        <taxon>Nematoda</taxon>
        <taxon>Chromadorea</taxon>
        <taxon>Rhabditida</taxon>
        <taxon>Rhabditina</taxon>
        <taxon>Diplogasteromorpha</taxon>
        <taxon>Diplogasteroidea</taxon>
        <taxon>Neodiplogasteridae</taxon>
        <taxon>Pristionchus</taxon>
    </lineage>
</organism>
<accession>A0A2A6D2S2</accession>
<protein>
    <submittedName>
        <fullName evidence="2">C2H2-type domain-containing protein</fullName>
    </submittedName>
</protein>
<dbReference type="InterPro" id="IPR013087">
    <property type="entry name" value="Znf_C2H2_type"/>
</dbReference>
<dbReference type="EnsemblMetazoa" id="PPA42448.1">
    <property type="protein sequence ID" value="PPA42448.1"/>
    <property type="gene ID" value="WBGene00280817"/>
</dbReference>
<dbReference type="SMART" id="SM00355">
    <property type="entry name" value="ZnF_C2H2"/>
    <property type="match status" value="2"/>
</dbReference>
<proteinExistence type="predicted"/>
<sequence length="343" mass="39525">MSTLCRFCNTNVDDLVSHLIAKHPKLYCTDCNRVFCTSFSRRRHQKTHAAIPATAAADQQATENRLICNLEIFKSPADGSISVKAIKVANKSEIGCLVELLFNIHKIALNRSERNVIIKFLPIIRYIGKCRDLEKARDLLLAFAHHFIRIIVQHTTRVQPFVAVTQKEANAIEMEKRLDALIQRKDLDPHLKMRLYQDRLARLVNFRKENEIKDERSEPLVEEPPPLIDFYSPARQPYIDDFKVIQNYNYQPPALPAIKESTPTRAPRPTLTPSLDWDDDHEALGFSPKNTPITTKKAAKTTRQDRELKNLQLPSYMQPRQTTRRGQKGSGSFTNRLYVRAWI</sequence>
<reference evidence="3" key="1">
    <citation type="journal article" date="2008" name="Nat. Genet.">
        <title>The Pristionchus pacificus genome provides a unique perspective on nematode lifestyle and parasitism.</title>
        <authorList>
            <person name="Dieterich C."/>
            <person name="Clifton S.W."/>
            <person name="Schuster L.N."/>
            <person name="Chinwalla A."/>
            <person name="Delehaunty K."/>
            <person name="Dinkelacker I."/>
            <person name="Fulton L."/>
            <person name="Fulton R."/>
            <person name="Godfrey J."/>
            <person name="Minx P."/>
            <person name="Mitreva M."/>
            <person name="Roeseler W."/>
            <person name="Tian H."/>
            <person name="Witte H."/>
            <person name="Yang S.P."/>
            <person name="Wilson R.K."/>
            <person name="Sommer R.J."/>
        </authorList>
    </citation>
    <scope>NUCLEOTIDE SEQUENCE [LARGE SCALE GENOMIC DNA]</scope>
    <source>
        <strain evidence="3">PS312</strain>
    </source>
</reference>
<feature type="region of interest" description="Disordered" evidence="1">
    <location>
        <begin position="255"/>
        <end position="279"/>
    </location>
</feature>
<name>A0A2A6D2S2_PRIPA</name>
<accession>A0A8R1UZ45</accession>